<evidence type="ECO:0000313" key="9">
    <source>
        <dbReference type="Proteomes" id="UP000613974"/>
    </source>
</evidence>
<keyword evidence="9" id="KW-1185">Reference proteome</keyword>
<evidence type="ECO:0000256" key="3">
    <source>
        <dbReference type="ARBA" id="ARBA00022723"/>
    </source>
</evidence>
<dbReference type="Proteomes" id="UP000613974">
    <property type="component" value="Unassembled WGS sequence"/>
</dbReference>
<dbReference type="RefSeq" id="WP_189741735.1">
    <property type="nucleotide sequence ID" value="NZ_BMRL01000010.1"/>
</dbReference>
<comment type="caution">
    <text evidence="8">The sequence shown here is derived from an EMBL/GenBank/DDBJ whole genome shotgun (WGS) entry which is preliminary data.</text>
</comment>
<proteinExistence type="predicted"/>
<dbReference type="GeneID" id="95593942"/>
<dbReference type="SUPFAM" id="SSF54862">
    <property type="entry name" value="4Fe-4S ferredoxins"/>
    <property type="match status" value="1"/>
</dbReference>
<evidence type="ECO:0000256" key="2">
    <source>
        <dbReference type="ARBA" id="ARBA00022448"/>
    </source>
</evidence>
<keyword evidence="7" id="KW-0003">3Fe-4S</keyword>
<evidence type="ECO:0000256" key="5">
    <source>
        <dbReference type="ARBA" id="ARBA00023004"/>
    </source>
</evidence>
<sequence>MKVTLDPERCVGAGHCVLSAGTVFDQDEADGVVLLLDPEPAEDLADAVLEAADLCPARAILVTGADGRPV</sequence>
<evidence type="ECO:0000256" key="4">
    <source>
        <dbReference type="ARBA" id="ARBA00022982"/>
    </source>
</evidence>
<reference evidence="9" key="1">
    <citation type="submission" date="2023-07" db="EMBL/GenBank/DDBJ databases">
        <title>Whole genome shotgun sequence of Streptomyces nojiriensis NBRC 13794.</title>
        <authorList>
            <person name="Komaki H."/>
            <person name="Tamura T."/>
        </authorList>
    </citation>
    <scope>NUCLEOTIDE SEQUENCE [LARGE SCALE GENOMIC DNA]</scope>
    <source>
        <strain evidence="9">NBRC 13794</strain>
    </source>
</reference>
<evidence type="ECO:0000256" key="6">
    <source>
        <dbReference type="ARBA" id="ARBA00023014"/>
    </source>
</evidence>
<name>A0ABQ3SHJ3_9ACTN</name>
<dbReference type="EMBL" id="BNEC01000003">
    <property type="protein sequence ID" value="GHI67601.1"/>
    <property type="molecule type" value="Genomic_DNA"/>
</dbReference>
<keyword evidence="6" id="KW-0411">Iron-sulfur</keyword>
<protein>
    <submittedName>
        <fullName evidence="8">Ferredoxin</fullName>
    </submittedName>
</protein>
<dbReference type="PANTHER" id="PTHR36923:SF3">
    <property type="entry name" value="FERREDOXIN"/>
    <property type="match status" value="1"/>
</dbReference>
<comment type="cofactor">
    <cofactor evidence="1">
        <name>[3Fe-4S] cluster</name>
        <dbReference type="ChEBI" id="CHEBI:21137"/>
    </cofactor>
</comment>
<dbReference type="PANTHER" id="PTHR36923">
    <property type="entry name" value="FERREDOXIN"/>
    <property type="match status" value="1"/>
</dbReference>
<evidence type="ECO:0000313" key="8">
    <source>
        <dbReference type="EMBL" id="GHI67601.1"/>
    </source>
</evidence>
<dbReference type="Pfam" id="PF13459">
    <property type="entry name" value="Fer4_15"/>
    <property type="match status" value="1"/>
</dbReference>
<evidence type="ECO:0000256" key="7">
    <source>
        <dbReference type="ARBA" id="ARBA00023291"/>
    </source>
</evidence>
<keyword evidence="5" id="KW-0408">Iron</keyword>
<dbReference type="Gene3D" id="3.30.70.20">
    <property type="match status" value="1"/>
</dbReference>
<keyword evidence="3" id="KW-0479">Metal-binding</keyword>
<gene>
    <name evidence="8" type="primary">fer_1</name>
    <name evidence="8" type="ORF">Snoj_15190</name>
</gene>
<organism evidence="8 9">
    <name type="scientific">Streptomyces nojiriensis</name>
    <dbReference type="NCBI Taxonomy" id="66374"/>
    <lineage>
        <taxon>Bacteria</taxon>
        <taxon>Bacillati</taxon>
        <taxon>Actinomycetota</taxon>
        <taxon>Actinomycetes</taxon>
        <taxon>Kitasatosporales</taxon>
        <taxon>Streptomycetaceae</taxon>
        <taxon>Streptomyces</taxon>
    </lineage>
</organism>
<evidence type="ECO:0000256" key="1">
    <source>
        <dbReference type="ARBA" id="ARBA00001927"/>
    </source>
</evidence>
<keyword evidence="4" id="KW-0249">Electron transport</keyword>
<keyword evidence="2" id="KW-0813">Transport</keyword>
<accession>A0ABQ3SHJ3</accession>
<dbReference type="InterPro" id="IPR051269">
    <property type="entry name" value="Fe-S_cluster_ET"/>
</dbReference>